<dbReference type="Gene3D" id="3.40.50.2000">
    <property type="entry name" value="Glycogen Phosphorylase B"/>
    <property type="match status" value="2"/>
</dbReference>
<evidence type="ECO:0000313" key="6">
    <source>
        <dbReference type="Proteomes" id="UP000293719"/>
    </source>
</evidence>
<evidence type="ECO:0000313" key="5">
    <source>
        <dbReference type="EMBL" id="QBK30568.1"/>
    </source>
</evidence>
<dbReference type="SUPFAM" id="SSF53756">
    <property type="entry name" value="UDP-Glycosyltransferase/glycogen phosphorylase"/>
    <property type="match status" value="1"/>
</dbReference>
<dbReference type="RefSeq" id="WP_131616258.1">
    <property type="nucleotide sequence ID" value="NZ_CP036532.1"/>
</dbReference>
<evidence type="ECO:0000256" key="3">
    <source>
        <dbReference type="ARBA" id="ARBA00022679"/>
    </source>
</evidence>
<dbReference type="CDD" id="cd03801">
    <property type="entry name" value="GT4_PimA-like"/>
    <property type="match status" value="1"/>
</dbReference>
<evidence type="ECO:0000256" key="1">
    <source>
        <dbReference type="ARBA" id="ARBA00009481"/>
    </source>
</evidence>
<sequence length="379" mass="41319">MTLGDHAGTPAPDPARTGDPAVIITCLKRRHSGVSTTISALLPIQAGRRAIGYVGPDLPGVEQARAVAPDAFTRLTLAEAIRLSLRPLADGRPRIWHVRRDVEMMLGLVLRDVLRRPIRLVFTSSAIRKHSPALNWLIGRMDRIVATSPAAARFFPGADIIGHGVDVEHFRPARQQGDLAGDAPPTGPRMIGIFGRVREEKGIHIFVRALLPLLPRYPDVTAVIGGLCQSDDAPYAEGLKREIRMAGLEDRFVWVGEIPPGEMPEWYRRVAITVCCPLYEGYGLTAIEAMASGCAVVATRTGAFASMVEEGRTGYIIPKDDHPALSGALEKLLTDPALCAQMGRLGRERACALFSIETEADGLERVYESVWRERDAART</sequence>
<dbReference type="EMBL" id="CP036532">
    <property type="protein sequence ID" value="QBK30568.1"/>
    <property type="molecule type" value="Genomic_DNA"/>
</dbReference>
<dbReference type="PANTHER" id="PTHR12526">
    <property type="entry name" value="GLYCOSYLTRANSFERASE"/>
    <property type="match status" value="1"/>
</dbReference>
<dbReference type="AlphaFoldDB" id="A0A4V1A3W8"/>
<organism evidence="5 6">
    <name type="scientific">Roseitalea porphyridii</name>
    <dbReference type="NCBI Taxonomy" id="1852022"/>
    <lineage>
        <taxon>Bacteria</taxon>
        <taxon>Pseudomonadati</taxon>
        <taxon>Pseudomonadota</taxon>
        <taxon>Alphaproteobacteria</taxon>
        <taxon>Hyphomicrobiales</taxon>
        <taxon>Ahrensiaceae</taxon>
        <taxon>Roseitalea</taxon>
    </lineage>
</organism>
<reference evidence="5 6" key="1">
    <citation type="journal article" date="2017" name="Int. J. Syst. Evol. Microbiol.">
        <title>Roseitalea porphyridii gen. nov., sp. nov., isolated from a red alga, and reclassification of Hoeflea suaedae Chung et al. 2013 as Pseudohoeflea suaedae gen. nov., comb. nov.</title>
        <authorList>
            <person name="Hyeon J.W."/>
            <person name="Jeong S.E."/>
            <person name="Baek K."/>
            <person name="Jeon C.O."/>
        </authorList>
    </citation>
    <scope>NUCLEOTIDE SEQUENCE [LARGE SCALE GENOMIC DNA]</scope>
    <source>
        <strain evidence="5 6">MA7-20</strain>
    </source>
</reference>
<name>A0A4V1A3W8_9HYPH</name>
<keyword evidence="6" id="KW-1185">Reference proteome</keyword>
<evidence type="ECO:0000259" key="4">
    <source>
        <dbReference type="Pfam" id="PF00534"/>
    </source>
</evidence>
<gene>
    <name evidence="5" type="ORF">E0E05_08150</name>
</gene>
<dbReference type="KEGG" id="rpod:E0E05_08150"/>
<protein>
    <submittedName>
        <fullName evidence="5">Glycosyltransferase family 1 protein</fullName>
    </submittedName>
</protein>
<dbReference type="InterPro" id="IPR001296">
    <property type="entry name" value="Glyco_trans_1"/>
</dbReference>
<comment type="similarity">
    <text evidence="1">Belongs to the glycosyltransferase group 1 family. Glycosyltransferase 4 subfamily.</text>
</comment>
<feature type="domain" description="Glycosyl transferase family 1" evidence="4">
    <location>
        <begin position="185"/>
        <end position="348"/>
    </location>
</feature>
<dbReference type="PANTHER" id="PTHR12526:SF640">
    <property type="entry name" value="COLANIC ACID BIOSYNTHESIS GLYCOSYLTRANSFERASE WCAL-RELATED"/>
    <property type="match status" value="1"/>
</dbReference>
<accession>A0A4V1A3W8</accession>
<evidence type="ECO:0000256" key="2">
    <source>
        <dbReference type="ARBA" id="ARBA00022676"/>
    </source>
</evidence>
<dbReference type="GeneID" id="90767263"/>
<dbReference type="OrthoDB" id="5490290at2"/>
<dbReference type="GO" id="GO:0016757">
    <property type="term" value="F:glycosyltransferase activity"/>
    <property type="evidence" value="ECO:0007669"/>
    <property type="project" value="UniProtKB-KW"/>
</dbReference>
<keyword evidence="3 5" id="KW-0808">Transferase</keyword>
<dbReference type="Proteomes" id="UP000293719">
    <property type="component" value="Chromosome"/>
</dbReference>
<proteinExistence type="inferred from homology"/>
<keyword evidence="2" id="KW-0328">Glycosyltransferase</keyword>
<dbReference type="Pfam" id="PF00534">
    <property type="entry name" value="Glycos_transf_1"/>
    <property type="match status" value="1"/>
</dbReference>